<dbReference type="eggNOG" id="ENOG502S9DM">
    <property type="taxonomic scope" value="Eukaryota"/>
</dbReference>
<dbReference type="PANTHER" id="PTHR28052:SF1">
    <property type="entry name" value="UPF0545 PROTEIN C22ORF39"/>
    <property type="match status" value="1"/>
</dbReference>
<dbReference type="PANTHER" id="PTHR28052">
    <property type="entry name" value="UPF0545 PROTEIN C22ORF39"/>
    <property type="match status" value="1"/>
</dbReference>
<dbReference type="EMBL" id="LFWA01000007">
    <property type="protein sequence ID" value="KTW30542.1"/>
    <property type="molecule type" value="Genomic_DNA"/>
</dbReference>
<protein>
    <submittedName>
        <fullName evidence="1">Uncharacterized protein</fullName>
    </submittedName>
</protein>
<accession>A0A0W4ZQA0</accession>
<organism evidence="1 2">
    <name type="scientific">Pneumocystis jirovecii (strain RU7)</name>
    <name type="common">Human pneumocystis pneumonia agent</name>
    <dbReference type="NCBI Taxonomy" id="1408657"/>
    <lineage>
        <taxon>Eukaryota</taxon>
        <taxon>Fungi</taxon>
        <taxon>Dikarya</taxon>
        <taxon>Ascomycota</taxon>
        <taxon>Taphrinomycotina</taxon>
        <taxon>Pneumocystomycetes</taxon>
        <taxon>Pneumocystaceae</taxon>
        <taxon>Pneumocystis</taxon>
    </lineage>
</organism>
<reference evidence="2" key="1">
    <citation type="journal article" date="2016" name="Nat. Commun.">
        <title>Genome analysis of three Pneumocystis species reveals adaptation mechanisms to life exclusively in mammalian hosts.</title>
        <authorList>
            <person name="Ma L."/>
            <person name="Chen Z."/>
            <person name="Huang D.W."/>
            <person name="Kutty G."/>
            <person name="Ishihara M."/>
            <person name="Wang H."/>
            <person name="Abouelleil A."/>
            <person name="Bishop L."/>
            <person name="Davey E."/>
            <person name="Deng R."/>
            <person name="Deng X."/>
            <person name="Fan L."/>
            <person name="Fantoni G."/>
            <person name="Fitzgerald M."/>
            <person name="Gogineni E."/>
            <person name="Goldberg J.M."/>
            <person name="Handley G."/>
            <person name="Hu X."/>
            <person name="Huber C."/>
            <person name="Jiao X."/>
            <person name="Jones K."/>
            <person name="Levin J.Z."/>
            <person name="Liu Y."/>
            <person name="Macdonald P."/>
            <person name="Melnikov A."/>
            <person name="Raley C."/>
            <person name="Sassi M."/>
            <person name="Sherman B.T."/>
            <person name="Song X."/>
            <person name="Sykes S."/>
            <person name="Tran B."/>
            <person name="Walsh L."/>
            <person name="Xia Y."/>
            <person name="Yang J."/>
            <person name="Young S."/>
            <person name="Zeng Q."/>
            <person name="Zheng X."/>
            <person name="Stephens R."/>
            <person name="Nusbaum C."/>
            <person name="Birren B.W."/>
            <person name="Azadi P."/>
            <person name="Lempicki R.A."/>
            <person name="Cuomo C.A."/>
            <person name="Kovacs J.A."/>
        </authorList>
    </citation>
    <scope>NUCLEOTIDE SEQUENCE [LARGE SCALE GENOMIC DNA]</scope>
    <source>
        <strain evidence="2">RU7</strain>
    </source>
</reference>
<dbReference type="VEuPathDB" id="FungiDB:T551_01825"/>
<name>A0A0W4ZQA0_PNEJ7</name>
<dbReference type="RefSeq" id="XP_018229833.1">
    <property type="nucleotide sequence ID" value="XM_018374088.1"/>
</dbReference>
<gene>
    <name evidence="1" type="ORF">T551_01825</name>
</gene>
<comment type="caution">
    <text evidence="1">The sequence shown here is derived from an EMBL/GenBank/DDBJ whole genome shotgun (WGS) entry which is preliminary data.</text>
</comment>
<dbReference type="OrthoDB" id="2017405at2759"/>
<evidence type="ECO:0000313" key="2">
    <source>
        <dbReference type="Proteomes" id="UP000053447"/>
    </source>
</evidence>
<dbReference type="InterPro" id="IPR021475">
    <property type="entry name" value="Pants/Emi1-like"/>
</dbReference>
<evidence type="ECO:0000313" key="1">
    <source>
        <dbReference type="EMBL" id="KTW30542.1"/>
    </source>
</evidence>
<dbReference type="Proteomes" id="UP000053447">
    <property type="component" value="Unassembled WGS sequence"/>
</dbReference>
<dbReference type="AlphaFoldDB" id="A0A0W4ZQA0"/>
<dbReference type="GeneID" id="28940343"/>
<dbReference type="STRING" id="1408657.A0A0W4ZQA0"/>
<dbReference type="Pfam" id="PF11326">
    <property type="entry name" value="PANTS-like"/>
    <property type="match status" value="1"/>
</dbReference>
<sequence length="134" mass="15940">MSIEIDTKQLDNEYFRPSSPDLSSKNAIEHEEPCSLQYHFDNFFMCYTLKNQFINYYRYGQRPDCSSKWKDFVWCIRTKNKAFDEQQNMLRDKRLQKHAALKLGRNSEEVWSLRTSPLNSLFDRTDTSSCSPTS</sequence>
<keyword evidence="2" id="KW-1185">Reference proteome</keyword>
<proteinExistence type="predicted"/>